<name>A0AAU8CK35_9HYPH</name>
<organism evidence="1">
    <name type="scientific">Mesorhizobium sp. WSM2240</name>
    <dbReference type="NCBI Taxonomy" id="3228851"/>
    <lineage>
        <taxon>Bacteria</taxon>
        <taxon>Pseudomonadati</taxon>
        <taxon>Pseudomonadota</taxon>
        <taxon>Alphaproteobacteria</taxon>
        <taxon>Hyphomicrobiales</taxon>
        <taxon>Phyllobacteriaceae</taxon>
        <taxon>Mesorhizobium</taxon>
    </lineage>
</organism>
<proteinExistence type="predicted"/>
<reference evidence="1" key="1">
    <citation type="submission" date="2024-06" db="EMBL/GenBank/DDBJ databases">
        <title>Mesorhizobium karijinii sp. nov., a symbiont of the iconic Swainsona formosa from arid Australia.</title>
        <authorList>
            <person name="Hill Y.J."/>
            <person name="Watkin E.L.J."/>
            <person name="O'Hara G.W."/>
            <person name="Terpolilli J."/>
            <person name="Tye M.L."/>
            <person name="Kohlmeier M.G."/>
        </authorList>
    </citation>
    <scope>NUCLEOTIDE SEQUENCE</scope>
    <source>
        <strain evidence="1">WSM2240</strain>
    </source>
</reference>
<sequence>MAKSARAKVTVNFSLRKGQPLDGLVGAASISRSYGGVGQDVGYAAETIARELAKSIRAANERAFFRVEAAVLAAEVAKGVDRELRKVGQFIATHLIGHPAGVGHGTTPIDKFEGEIEAHWKNLSLSTVRRKSANKNRFFLHEGGLRQDIKANVGAHLVKMNQGMVGRKPNGEVTHGPVRIRPYYHDPGGSRIYKIAEIEVNLFSQSRANRIASILNEDIFDDMSTTKSDITYLARRMGLSSQSIQKLMGPALTDRGRSVSREKRGPIYRPLLEPALAYFFTVRVPRAVDQTINKHRISEIR</sequence>
<evidence type="ECO:0000313" key="1">
    <source>
        <dbReference type="EMBL" id="XCG46697.1"/>
    </source>
</evidence>
<dbReference type="RefSeq" id="WP_353645765.1">
    <property type="nucleotide sequence ID" value="NZ_CP159253.1"/>
</dbReference>
<accession>A0AAU8CK35</accession>
<protein>
    <submittedName>
        <fullName evidence="1">Uncharacterized protein</fullName>
    </submittedName>
</protein>
<gene>
    <name evidence="1" type="ORF">ABVK50_15360</name>
</gene>
<dbReference type="EMBL" id="CP159253">
    <property type="protein sequence ID" value="XCG46697.1"/>
    <property type="molecule type" value="Genomic_DNA"/>
</dbReference>
<dbReference type="AlphaFoldDB" id="A0AAU8CK35"/>